<accession>A0A8J3LR27</accession>
<evidence type="ECO:0000313" key="2">
    <source>
        <dbReference type="Proteomes" id="UP000653674"/>
    </source>
</evidence>
<sequence>MRIAAVGIMGSTAAAVTAQQLTTHGSRAAGDTAETGVTAEHFDEVYQGRRISGSAGTPLDAKFSVAQTGAHVPVALQVPIEPQVLIDGRALHVMTNADGTYTSVVNHYQSFRSLREVARAAVDSLGTATLSPVHHHG</sequence>
<dbReference type="Gene3D" id="3.30.1880.10">
    <property type="entry name" value="protein ne1242 domain like"/>
    <property type="match status" value="1"/>
</dbReference>
<protein>
    <recommendedName>
        <fullName evidence="3">Tyrosinase co-factor MelC1</fullName>
    </recommendedName>
</protein>
<dbReference type="Proteomes" id="UP000653674">
    <property type="component" value="Unassembled WGS sequence"/>
</dbReference>
<reference evidence="1" key="1">
    <citation type="submission" date="2021-01" db="EMBL/GenBank/DDBJ databases">
        <title>Whole genome shotgun sequence of Planosporangium flavigriseum NBRC 105377.</title>
        <authorList>
            <person name="Komaki H."/>
            <person name="Tamura T."/>
        </authorList>
    </citation>
    <scope>NUCLEOTIDE SEQUENCE</scope>
    <source>
        <strain evidence="1">NBRC 105377</strain>
    </source>
</reference>
<organism evidence="1 2">
    <name type="scientific">Planosporangium flavigriseum</name>
    <dbReference type="NCBI Taxonomy" id="373681"/>
    <lineage>
        <taxon>Bacteria</taxon>
        <taxon>Bacillati</taxon>
        <taxon>Actinomycetota</taxon>
        <taxon>Actinomycetes</taxon>
        <taxon>Micromonosporales</taxon>
        <taxon>Micromonosporaceae</taxon>
        <taxon>Planosporangium</taxon>
    </lineage>
</organism>
<name>A0A8J3LR27_9ACTN</name>
<comment type="caution">
    <text evidence="1">The sequence shown here is derived from an EMBL/GenBank/DDBJ whole genome shotgun (WGS) entry which is preliminary data.</text>
</comment>
<dbReference type="Pfam" id="PF06236">
    <property type="entry name" value="MelC1"/>
    <property type="match status" value="1"/>
</dbReference>
<gene>
    <name evidence="1" type="ORF">Pfl04_00090</name>
</gene>
<dbReference type="AlphaFoldDB" id="A0A8J3LR27"/>
<evidence type="ECO:0008006" key="3">
    <source>
        <dbReference type="Google" id="ProtNLM"/>
    </source>
</evidence>
<dbReference type="InterPro" id="IPR023199">
    <property type="entry name" value="GriE/MELC1_sf"/>
</dbReference>
<dbReference type="InterPro" id="IPR010928">
    <property type="entry name" value="MelC1"/>
</dbReference>
<evidence type="ECO:0000313" key="1">
    <source>
        <dbReference type="EMBL" id="GIG71605.1"/>
    </source>
</evidence>
<dbReference type="GO" id="GO:0042438">
    <property type="term" value="P:melanin biosynthetic process"/>
    <property type="evidence" value="ECO:0007669"/>
    <property type="project" value="InterPro"/>
</dbReference>
<keyword evidence="2" id="KW-1185">Reference proteome</keyword>
<dbReference type="GO" id="GO:0005507">
    <property type="term" value="F:copper ion binding"/>
    <property type="evidence" value="ECO:0007669"/>
    <property type="project" value="InterPro"/>
</dbReference>
<dbReference type="EMBL" id="BONU01000001">
    <property type="protein sequence ID" value="GIG71605.1"/>
    <property type="molecule type" value="Genomic_DNA"/>
</dbReference>
<proteinExistence type="predicted"/>